<keyword evidence="1" id="KW-1133">Transmembrane helix</keyword>
<comment type="caution">
    <text evidence="2">The sequence shown here is derived from an EMBL/GenBank/DDBJ whole genome shotgun (WGS) entry which is preliminary data.</text>
</comment>
<gene>
    <name evidence="2" type="ORF">BJ981_001363</name>
</gene>
<dbReference type="RefSeq" id="WP_184609053.1">
    <property type="nucleotide sequence ID" value="NZ_BOOS01000023.1"/>
</dbReference>
<name>A0A7W8Z1E4_9ACTN</name>
<organism evidence="2 3">
    <name type="scientific">Sphaerisporangium krabiense</name>
    <dbReference type="NCBI Taxonomy" id="763782"/>
    <lineage>
        <taxon>Bacteria</taxon>
        <taxon>Bacillati</taxon>
        <taxon>Actinomycetota</taxon>
        <taxon>Actinomycetes</taxon>
        <taxon>Streptosporangiales</taxon>
        <taxon>Streptosporangiaceae</taxon>
        <taxon>Sphaerisporangium</taxon>
    </lineage>
</organism>
<dbReference type="Proteomes" id="UP000588112">
    <property type="component" value="Unassembled WGS sequence"/>
</dbReference>
<feature type="transmembrane region" description="Helical" evidence="1">
    <location>
        <begin position="463"/>
        <end position="480"/>
    </location>
</feature>
<feature type="transmembrane region" description="Helical" evidence="1">
    <location>
        <begin position="286"/>
        <end position="309"/>
    </location>
</feature>
<protein>
    <recommendedName>
        <fullName evidence="4">Amino acid transporter</fullName>
    </recommendedName>
</protein>
<feature type="transmembrane region" description="Helical" evidence="1">
    <location>
        <begin position="67"/>
        <end position="92"/>
    </location>
</feature>
<keyword evidence="1" id="KW-0472">Membrane</keyword>
<feature type="transmembrane region" description="Helical" evidence="1">
    <location>
        <begin position="123"/>
        <end position="145"/>
    </location>
</feature>
<feature type="transmembrane region" description="Helical" evidence="1">
    <location>
        <begin position="191"/>
        <end position="215"/>
    </location>
</feature>
<feature type="transmembrane region" description="Helical" evidence="1">
    <location>
        <begin position="438"/>
        <end position="457"/>
    </location>
</feature>
<feature type="transmembrane region" description="Helical" evidence="1">
    <location>
        <begin position="380"/>
        <end position="401"/>
    </location>
</feature>
<evidence type="ECO:0000256" key="1">
    <source>
        <dbReference type="SAM" id="Phobius"/>
    </source>
</evidence>
<feature type="transmembrane region" description="Helical" evidence="1">
    <location>
        <begin position="348"/>
        <end position="368"/>
    </location>
</feature>
<reference evidence="2 3" key="1">
    <citation type="submission" date="2020-08" db="EMBL/GenBank/DDBJ databases">
        <title>Sequencing the genomes of 1000 actinobacteria strains.</title>
        <authorList>
            <person name="Klenk H.-P."/>
        </authorList>
    </citation>
    <scope>NUCLEOTIDE SEQUENCE [LARGE SCALE GENOMIC DNA]</scope>
    <source>
        <strain evidence="2 3">DSM 45790</strain>
    </source>
</reference>
<feature type="transmembrane region" description="Helical" evidence="1">
    <location>
        <begin position="235"/>
        <end position="265"/>
    </location>
</feature>
<evidence type="ECO:0000313" key="3">
    <source>
        <dbReference type="Proteomes" id="UP000588112"/>
    </source>
</evidence>
<keyword evidence="1" id="KW-0812">Transmembrane</keyword>
<feature type="transmembrane region" description="Helical" evidence="1">
    <location>
        <begin position="165"/>
        <end position="184"/>
    </location>
</feature>
<accession>A0A7W8Z1E4</accession>
<feature type="transmembrane region" description="Helical" evidence="1">
    <location>
        <begin position="407"/>
        <end position="426"/>
    </location>
</feature>
<dbReference type="AlphaFoldDB" id="A0A7W8Z1E4"/>
<proteinExistence type="predicted"/>
<sequence>MGTGAAGDGDSGVGGGAARWRGLSRWFLETPVAKEPEAEPSEGHPWWRVMCLTGVDYFSTLGYQPGIAFLAAGVLSPVATLVLVAVTLFGALPVYRHVAEESPHGRGSISMLQRYLPGWPGKFLVLVLLGFLATDFIITITLSSADATAHVIENPFAPDALRGHRVGVTLAFVTVLGAVFLAGFGQAIGIAVVLVTVYLALNLAVVAVAVDHLFTSPGAVVHWENALTARYASPLALVGFALLVFPRLALGLSGFETGVAVMPLIRGRPGDDPAHPAGRIHEARKLLATVAVIMSFLLIASSFTTAVLIPPHEFQPGGRANGRALAYLAHGYLGEGFGTLYDLSTITILWFAGASAMAGLLTVVPRYLPRYGMAPHWAAATRPLVLIFTAVAFGITILFRADVDAQGGAYATGVLVVILSAALAVTLSAHRARSRRRLPFYVAITAVLTYTTIANIFERPEGIKIASFFIGTIIVTSFLSRATRSFELRVEGVRLDARARRFVREVAASGHLPLVASNPDDRGRVRFPEKERRACELHHLPPDQPLLFLEITIGDASEFISVVEVTGRQREGCRFLTARSPSVANAVAAILLHLRDETGVIPDVYFHWAEGNPMLALVGYLILGGGDVAPMTREILRRAEPDPQRRPRVHVG</sequence>
<dbReference type="EMBL" id="JACHBR010000001">
    <property type="protein sequence ID" value="MBB5625664.1"/>
    <property type="molecule type" value="Genomic_DNA"/>
</dbReference>
<evidence type="ECO:0000313" key="2">
    <source>
        <dbReference type="EMBL" id="MBB5625664.1"/>
    </source>
</evidence>
<evidence type="ECO:0008006" key="4">
    <source>
        <dbReference type="Google" id="ProtNLM"/>
    </source>
</evidence>
<keyword evidence="3" id="KW-1185">Reference proteome</keyword>